<dbReference type="PANTHER" id="PTHR32502">
    <property type="entry name" value="N-ACETYLGALACTOSAMINE PERMEASE II COMPONENT-RELATED"/>
    <property type="match status" value="1"/>
</dbReference>
<evidence type="ECO:0000313" key="2">
    <source>
        <dbReference type="EMBL" id="MDY5167916.1"/>
    </source>
</evidence>
<dbReference type="Proteomes" id="UP000247612">
    <property type="component" value="Unassembled WGS sequence"/>
</dbReference>
<dbReference type="OrthoDB" id="9795582at2"/>
<evidence type="ECO:0000256" key="1">
    <source>
        <dbReference type="SAM" id="Phobius"/>
    </source>
</evidence>
<keyword evidence="1" id="KW-0812">Transmembrane</keyword>
<feature type="transmembrane region" description="Helical" evidence="1">
    <location>
        <begin position="138"/>
        <end position="159"/>
    </location>
</feature>
<dbReference type="InterPro" id="IPR050303">
    <property type="entry name" value="GatZ_KbaZ_carbometab"/>
</dbReference>
<dbReference type="EMBL" id="QJKH01000021">
    <property type="protein sequence ID" value="PXX75041.1"/>
    <property type="molecule type" value="Genomic_DNA"/>
</dbReference>
<dbReference type="STRING" id="1034346.GCA_000313565_01473"/>
<evidence type="ECO:0000313" key="4">
    <source>
        <dbReference type="Proteomes" id="UP000247612"/>
    </source>
</evidence>
<reference evidence="3 4" key="1">
    <citation type="submission" date="2018-05" db="EMBL/GenBank/DDBJ databases">
        <title>Genomic Encyclopedia of Type Strains, Phase IV (KMG-IV): sequencing the most valuable type-strain genomes for metagenomic binning, comparative biology and taxonomic classification.</title>
        <authorList>
            <person name="Goeker M."/>
        </authorList>
    </citation>
    <scope>NUCLEOTIDE SEQUENCE [LARGE SCALE GENOMIC DNA]</scope>
    <source>
        <strain evidence="3 4">JC118</strain>
    </source>
</reference>
<dbReference type="EMBL" id="JALDAW010000011">
    <property type="protein sequence ID" value="MDY5167916.1"/>
    <property type="molecule type" value="Genomic_DNA"/>
</dbReference>
<protein>
    <submittedName>
        <fullName evidence="3">PTS system L-sorbose-specific IID component (Man family)</fullName>
    </submittedName>
    <submittedName>
        <fullName evidence="2">PTS system mannose/fructose/sorbose family transporter subunit IID</fullName>
    </submittedName>
</protein>
<feature type="transmembrane region" description="Helical" evidence="1">
    <location>
        <begin position="180"/>
        <end position="201"/>
    </location>
</feature>
<reference evidence="2" key="2">
    <citation type="submission" date="2022-03" db="EMBL/GenBank/DDBJ databases">
        <title>First case of bacteraemia caused by Dielma fastidiosa in a patient hospitalised with diverticulitis.</title>
        <authorList>
            <person name="Forman-Ankjaer B."/>
            <person name="Hvid-Jensen F."/>
            <person name="Kobel C.M."/>
            <person name="Greve T."/>
        </authorList>
    </citation>
    <scope>NUCLEOTIDE SEQUENCE</scope>
    <source>
        <strain evidence="2">AUH_DF_2021</strain>
    </source>
</reference>
<dbReference type="GO" id="GO:0009401">
    <property type="term" value="P:phosphoenolpyruvate-dependent sugar phosphotransferase system"/>
    <property type="evidence" value="ECO:0007669"/>
    <property type="project" value="InterPro"/>
</dbReference>
<dbReference type="RefSeq" id="WP_022937776.1">
    <property type="nucleotide sequence ID" value="NZ_BAABZA010000001.1"/>
</dbReference>
<gene>
    <name evidence="3" type="ORF">DES51_12124</name>
    <name evidence="2" type="ORF">MQE39_07285</name>
</gene>
<name>A0A2V2FWN5_9FIRM</name>
<dbReference type="PANTHER" id="PTHR32502:SF23">
    <property type="entry name" value="TRANSPORT PROTEIN, PTS SYSTEM"/>
    <property type="match status" value="1"/>
</dbReference>
<keyword evidence="1" id="KW-0472">Membrane</keyword>
<organism evidence="3 4">
    <name type="scientific">Dielma fastidiosa</name>
    <dbReference type="NCBI Taxonomy" id="1034346"/>
    <lineage>
        <taxon>Bacteria</taxon>
        <taxon>Bacillati</taxon>
        <taxon>Bacillota</taxon>
        <taxon>Erysipelotrichia</taxon>
        <taxon>Erysipelotrichales</taxon>
        <taxon>Erysipelotrichaceae</taxon>
        <taxon>Dielma</taxon>
    </lineage>
</organism>
<dbReference type="Pfam" id="PF03613">
    <property type="entry name" value="EIID-AGA"/>
    <property type="match status" value="1"/>
</dbReference>
<dbReference type="PROSITE" id="PS51108">
    <property type="entry name" value="PTS_EIID"/>
    <property type="match status" value="1"/>
</dbReference>
<feature type="transmembrane region" description="Helical" evidence="1">
    <location>
        <begin position="249"/>
        <end position="267"/>
    </location>
</feature>
<keyword evidence="4" id="KW-1185">Reference proteome</keyword>
<dbReference type="Proteomes" id="UP001276902">
    <property type="component" value="Unassembled WGS sequence"/>
</dbReference>
<sequence>MGEKVTLTKKDLNKLFIRSNAIQSAFNFERQQALGFEWAMIPVINKLYPTKEERIAGYKRHIGYFNSHPWTCGPIFGIVASMEEKMANGDEISEENIQAVKGALMGPLAGIGDSLLWSTLRPITAGICASLALSGNGIAPLVFVIIMNVIHFGMQYWGVHMGYNLADQFMDKMESMQIKVWMEAATILGLFVVGGLTATWLNVTTKLTYNVGDAAISLQSTLDAILPKMLPLVCTLAVFGLLRKGKSTTWVMMAIVVVGLVLGFFGIL</sequence>
<keyword evidence="1" id="KW-1133">Transmembrane helix</keyword>
<comment type="caution">
    <text evidence="3">The sequence shown here is derived from an EMBL/GenBank/DDBJ whole genome shotgun (WGS) entry which is preliminary data.</text>
</comment>
<evidence type="ECO:0000313" key="3">
    <source>
        <dbReference type="EMBL" id="PXX75041.1"/>
    </source>
</evidence>
<accession>A0A2V2FWN5</accession>
<dbReference type="InterPro" id="IPR004704">
    <property type="entry name" value="PTS_IID_man"/>
</dbReference>
<dbReference type="GO" id="GO:0005886">
    <property type="term" value="C:plasma membrane"/>
    <property type="evidence" value="ECO:0007669"/>
    <property type="project" value="TreeGrafter"/>
</dbReference>
<dbReference type="AlphaFoldDB" id="A0A2V2FWN5"/>
<proteinExistence type="predicted"/>